<dbReference type="Proteomes" id="UP000011546">
    <property type="component" value="Unassembled WGS sequence"/>
</dbReference>
<dbReference type="AlphaFoldDB" id="M0P9T0"/>
<keyword evidence="5" id="KW-1185">Reference proteome</keyword>
<dbReference type="EMBL" id="AOJH01000043">
    <property type="protein sequence ID" value="EMA65565.1"/>
    <property type="molecule type" value="Genomic_DNA"/>
</dbReference>
<reference evidence="4 5" key="1">
    <citation type="journal article" date="2014" name="PLoS Genet.">
        <title>Phylogenetically driven sequencing of extremely halophilic archaea reveals strategies for static and dynamic osmo-response.</title>
        <authorList>
            <person name="Becker E.A."/>
            <person name="Seitzer P.M."/>
            <person name="Tritt A."/>
            <person name="Larsen D."/>
            <person name="Krusor M."/>
            <person name="Yao A.I."/>
            <person name="Wu D."/>
            <person name="Madern D."/>
            <person name="Eisen J.A."/>
            <person name="Darling A.E."/>
            <person name="Facciotti M.T."/>
        </authorList>
    </citation>
    <scope>NUCLEOTIDE SEQUENCE [LARGE SCALE GENOMIC DNA]</scope>
    <source>
        <strain evidence="4 5">JCM 14978</strain>
    </source>
</reference>
<dbReference type="PANTHER" id="PTHR43772">
    <property type="entry name" value="ENDO-1,4-BETA-XYLANASE"/>
    <property type="match status" value="1"/>
</dbReference>
<dbReference type="PATRIC" id="fig|1230456.3.peg.1226"/>
<feature type="compositionally biased region" description="Basic and acidic residues" evidence="2">
    <location>
        <begin position="45"/>
        <end position="68"/>
    </location>
</feature>
<evidence type="ECO:0000313" key="4">
    <source>
        <dbReference type="EMBL" id="EMA65565.1"/>
    </source>
</evidence>
<comment type="caution">
    <text evidence="4">The sequence shown here is derived from an EMBL/GenBank/DDBJ whole genome shotgun (WGS) entry which is preliminary data.</text>
</comment>
<dbReference type="InterPro" id="IPR023296">
    <property type="entry name" value="Glyco_hydro_beta-prop_sf"/>
</dbReference>
<feature type="domain" description="Glucosamine inositolphosphorylceramide transferase 1 N-terminal" evidence="3">
    <location>
        <begin position="79"/>
        <end position="338"/>
    </location>
</feature>
<accession>M0P9T0</accession>
<dbReference type="InterPro" id="IPR052176">
    <property type="entry name" value="Glycosyl_Hydrlase_43_Enz"/>
</dbReference>
<proteinExistence type="predicted"/>
<evidence type="ECO:0000259" key="3">
    <source>
        <dbReference type="Pfam" id="PF24793"/>
    </source>
</evidence>
<feature type="region of interest" description="Disordered" evidence="2">
    <location>
        <begin position="44"/>
        <end position="77"/>
    </location>
</feature>
<gene>
    <name evidence="4" type="ORF">C468_06273</name>
</gene>
<evidence type="ECO:0000256" key="2">
    <source>
        <dbReference type="SAM" id="MobiDB-lite"/>
    </source>
</evidence>
<dbReference type="Pfam" id="PF24793">
    <property type="entry name" value="GINT1_N"/>
    <property type="match status" value="1"/>
</dbReference>
<dbReference type="InterPro" id="IPR056442">
    <property type="entry name" value="GINT1_N"/>
</dbReference>
<dbReference type="SUPFAM" id="SSF75005">
    <property type="entry name" value="Arabinanase/levansucrase/invertase"/>
    <property type="match status" value="1"/>
</dbReference>
<evidence type="ECO:0000313" key="5">
    <source>
        <dbReference type="Proteomes" id="UP000011546"/>
    </source>
</evidence>
<protein>
    <recommendedName>
        <fullName evidence="3">Glucosamine inositolphosphorylceramide transferase 1 N-terminal domain-containing protein</fullName>
    </recommendedName>
</protein>
<dbReference type="STRING" id="1230456.C468_06273"/>
<dbReference type="Gene3D" id="2.115.10.20">
    <property type="entry name" value="Glycosyl hydrolase domain, family 43"/>
    <property type="match status" value="1"/>
</dbReference>
<sequence length="360" mass="40232">MAMSRILSAIKRRPVVVRTAWWAGKIVNHRVPRLLSRALNGAEPARTEVHPPVRDNHTVPDGGRRELPEPTAYTGTGENPVLVAEDVTDFGAVDFVADPFLFPGADCWHLFFEVCNTSRDPDAVIAHATSPDGLRWEYDRVVLRSDEHLSFPYVFEWEGTRYMVPEEGGSDGRAIRLYEATDFPGGWEPRATLVSADHHTDDTVVFRWRDRWWLLVGDDEVAGFRVYHSDSLVADDWEPHEGNPVVTGRPTAFRPGGRPVVGSDGVVVFFQDCEGRYGEAVRAFEITALGPETYADEELTESPVLEGTGARVGWNSGRMHHVDPWCVDGRWLCMVDGNVSHPELFTNDHWSIGVVVADSD</sequence>
<keyword evidence="1" id="KW-0119">Carbohydrate metabolism</keyword>
<dbReference type="PANTHER" id="PTHR43772:SF2">
    <property type="entry name" value="PUTATIVE (AFU_ORTHOLOGUE AFUA_2G04480)-RELATED"/>
    <property type="match status" value="1"/>
</dbReference>
<organism evidence="4 5">
    <name type="scientific">Halorubrum kocurii JCM 14978</name>
    <dbReference type="NCBI Taxonomy" id="1230456"/>
    <lineage>
        <taxon>Archaea</taxon>
        <taxon>Methanobacteriati</taxon>
        <taxon>Methanobacteriota</taxon>
        <taxon>Stenosarchaea group</taxon>
        <taxon>Halobacteria</taxon>
        <taxon>Halobacteriales</taxon>
        <taxon>Haloferacaceae</taxon>
        <taxon>Halorubrum</taxon>
    </lineage>
</organism>
<name>M0P9T0_9EURY</name>
<evidence type="ECO:0000256" key="1">
    <source>
        <dbReference type="ARBA" id="ARBA00023277"/>
    </source>
</evidence>